<dbReference type="GO" id="GO:0060090">
    <property type="term" value="F:molecular adaptor activity"/>
    <property type="evidence" value="ECO:0007669"/>
    <property type="project" value="TreeGrafter"/>
</dbReference>
<feature type="compositionally biased region" description="Low complexity" evidence="5">
    <location>
        <begin position="240"/>
        <end position="250"/>
    </location>
</feature>
<dbReference type="InterPro" id="IPR032374">
    <property type="entry name" value="SGTA_dimer"/>
</dbReference>
<dbReference type="Pfam" id="PF16546">
    <property type="entry name" value="SGTA_dimer"/>
    <property type="match status" value="1"/>
</dbReference>
<dbReference type="GO" id="GO:0006620">
    <property type="term" value="P:post-translational protein targeting to endoplasmic reticulum membrane"/>
    <property type="evidence" value="ECO:0007669"/>
    <property type="project" value="TreeGrafter"/>
</dbReference>
<dbReference type="InterPro" id="IPR047150">
    <property type="entry name" value="SGT"/>
</dbReference>
<dbReference type="InterPro" id="IPR019734">
    <property type="entry name" value="TPR_rpt"/>
</dbReference>
<dbReference type="STRING" id="2316362.A0A4V1Q3K6"/>
<evidence type="ECO:0000256" key="3">
    <source>
        <dbReference type="ARBA" id="ARBA00022803"/>
    </source>
</evidence>
<dbReference type="PANTHER" id="PTHR45831:SF2">
    <property type="entry name" value="LD24721P"/>
    <property type="match status" value="1"/>
</dbReference>
<dbReference type="Gene3D" id="1.20.5.420">
    <property type="entry name" value="Immunoglobulin FC, subunit C"/>
    <property type="match status" value="1"/>
</dbReference>
<evidence type="ECO:0000256" key="1">
    <source>
        <dbReference type="ARBA" id="ARBA00008175"/>
    </source>
</evidence>
<dbReference type="AlphaFoldDB" id="A0A4V1Q3K6"/>
<dbReference type="Proteomes" id="UP000290288">
    <property type="component" value="Unassembled WGS sequence"/>
</dbReference>
<comment type="similarity">
    <text evidence="1">Belongs to the SGT family.</text>
</comment>
<sequence length="349" mass="36095">MADTKQRLVFSIIEFLNHSIEDGTVKADDKESLEVAIQCIGEAFGVDPTDTEQAAQLSTKPATLKNIFDVFIKTREKTKASGATSAPESAESSAASSSSKPKAPSPAVKAEAEKLKQKGNSLMTSKKYDEAIQMYTDAVALDPTNPVYFSNRAAAHASKGDHLSAIGDAEEAISIDPNFVKAYSRLGHAQFSIGDYAASVSAFERGLALEPTNANLKAGLQNAKARVASESRSATQERSAAATTTPPAGTDSARGANNLNDILSSMGNLAGAGGPGGGGMPDLASLMSNPAIMQMASQLASNGGLDSLMQDPNIANMAARFQNGDMPSQDEIRNLGQRFGGGFGGAGGA</sequence>
<dbReference type="EMBL" id="SDEE01000232">
    <property type="protein sequence ID" value="RXW18918.1"/>
    <property type="molecule type" value="Genomic_DNA"/>
</dbReference>
<organism evidence="7 8">
    <name type="scientific">Candolleomyces aberdarensis</name>
    <dbReference type="NCBI Taxonomy" id="2316362"/>
    <lineage>
        <taxon>Eukaryota</taxon>
        <taxon>Fungi</taxon>
        <taxon>Dikarya</taxon>
        <taxon>Basidiomycota</taxon>
        <taxon>Agaricomycotina</taxon>
        <taxon>Agaricomycetes</taxon>
        <taxon>Agaricomycetidae</taxon>
        <taxon>Agaricales</taxon>
        <taxon>Agaricineae</taxon>
        <taxon>Psathyrellaceae</taxon>
        <taxon>Candolleomyces</taxon>
    </lineage>
</organism>
<comment type="caution">
    <text evidence="7">The sequence shown here is derived from an EMBL/GenBank/DDBJ whole genome shotgun (WGS) entry which is preliminary data.</text>
</comment>
<feature type="region of interest" description="Disordered" evidence="5">
    <location>
        <begin position="227"/>
        <end position="257"/>
    </location>
</feature>
<accession>A0A4V1Q3K6</accession>
<dbReference type="GO" id="GO:0016020">
    <property type="term" value="C:membrane"/>
    <property type="evidence" value="ECO:0007669"/>
    <property type="project" value="TreeGrafter"/>
</dbReference>
<evidence type="ECO:0000313" key="7">
    <source>
        <dbReference type="EMBL" id="RXW18918.1"/>
    </source>
</evidence>
<dbReference type="PANTHER" id="PTHR45831">
    <property type="entry name" value="LD24721P"/>
    <property type="match status" value="1"/>
</dbReference>
<evidence type="ECO:0000256" key="4">
    <source>
        <dbReference type="PROSITE-ProRule" id="PRU00339"/>
    </source>
</evidence>
<dbReference type="GO" id="GO:0072380">
    <property type="term" value="C:TRC complex"/>
    <property type="evidence" value="ECO:0007669"/>
    <property type="project" value="TreeGrafter"/>
</dbReference>
<dbReference type="PROSITE" id="PS50005">
    <property type="entry name" value="TPR"/>
    <property type="match status" value="2"/>
</dbReference>
<gene>
    <name evidence="7" type="ORF">EST38_g6936</name>
</gene>
<evidence type="ECO:0000256" key="5">
    <source>
        <dbReference type="SAM" id="MobiDB-lite"/>
    </source>
</evidence>
<evidence type="ECO:0000313" key="8">
    <source>
        <dbReference type="Proteomes" id="UP000290288"/>
    </source>
</evidence>
<dbReference type="InterPro" id="IPR011990">
    <property type="entry name" value="TPR-like_helical_dom_sf"/>
</dbReference>
<dbReference type="OrthoDB" id="2335338at2759"/>
<dbReference type="Pfam" id="PF13414">
    <property type="entry name" value="TPR_11"/>
    <property type="match status" value="1"/>
</dbReference>
<keyword evidence="3 4" id="KW-0802">TPR repeat</keyword>
<dbReference type="SUPFAM" id="SSF48452">
    <property type="entry name" value="TPR-like"/>
    <property type="match status" value="1"/>
</dbReference>
<feature type="region of interest" description="Disordered" evidence="5">
    <location>
        <begin position="79"/>
        <end position="116"/>
    </location>
</feature>
<reference evidence="7 8" key="1">
    <citation type="submission" date="2019-01" db="EMBL/GenBank/DDBJ databases">
        <title>Draft genome sequence of Psathyrella aberdarensis IHI B618.</title>
        <authorList>
            <person name="Buettner E."/>
            <person name="Kellner H."/>
        </authorList>
    </citation>
    <scope>NUCLEOTIDE SEQUENCE [LARGE SCALE GENOMIC DNA]</scope>
    <source>
        <strain evidence="7 8">IHI B618</strain>
    </source>
</reference>
<dbReference type="Pfam" id="PF13181">
    <property type="entry name" value="TPR_8"/>
    <property type="match status" value="1"/>
</dbReference>
<name>A0A4V1Q3K6_9AGAR</name>
<dbReference type="Gene3D" id="1.25.40.10">
    <property type="entry name" value="Tetratricopeptide repeat domain"/>
    <property type="match status" value="1"/>
</dbReference>
<dbReference type="FunFam" id="1.25.40.10:FF:000207">
    <property type="entry name" value="Small glutamine-rich tetratricopeptide repeat-containing protein"/>
    <property type="match status" value="1"/>
</dbReference>
<dbReference type="SMART" id="SM00028">
    <property type="entry name" value="TPR"/>
    <property type="match status" value="3"/>
</dbReference>
<feature type="repeat" description="TPR" evidence="4">
    <location>
        <begin position="112"/>
        <end position="145"/>
    </location>
</feature>
<keyword evidence="2" id="KW-0677">Repeat</keyword>
<feature type="domain" description="SGTA homodimerisation" evidence="6">
    <location>
        <begin position="4"/>
        <end position="69"/>
    </location>
</feature>
<feature type="compositionally biased region" description="Low complexity" evidence="5">
    <location>
        <begin position="80"/>
        <end position="109"/>
    </location>
</feature>
<proteinExistence type="inferred from homology"/>
<evidence type="ECO:0000259" key="6">
    <source>
        <dbReference type="Pfam" id="PF16546"/>
    </source>
</evidence>
<evidence type="ECO:0000256" key="2">
    <source>
        <dbReference type="ARBA" id="ARBA00022737"/>
    </source>
</evidence>
<protein>
    <recommendedName>
        <fullName evidence="6">SGTA homodimerisation domain-containing protein</fullName>
    </recommendedName>
</protein>
<feature type="repeat" description="TPR" evidence="4">
    <location>
        <begin position="180"/>
        <end position="213"/>
    </location>
</feature>
<dbReference type="FunFam" id="1.20.5.420:FF:000005">
    <property type="entry name" value="Hsc70 cochaperone (SGT), putative"/>
    <property type="match status" value="1"/>
</dbReference>
<keyword evidence="8" id="KW-1185">Reference proteome</keyword>